<feature type="transmembrane region" description="Helical" evidence="1">
    <location>
        <begin position="54"/>
        <end position="72"/>
    </location>
</feature>
<keyword evidence="1" id="KW-1133">Transmembrane helix</keyword>
<reference evidence="2 3" key="1">
    <citation type="submission" date="2024-02" db="EMBL/GenBank/DDBJ databases">
        <authorList>
            <person name="Daric V."/>
            <person name="Darras S."/>
        </authorList>
    </citation>
    <scope>NUCLEOTIDE SEQUENCE [LARGE SCALE GENOMIC DNA]</scope>
</reference>
<feature type="transmembrane region" description="Helical" evidence="1">
    <location>
        <begin position="84"/>
        <end position="106"/>
    </location>
</feature>
<protein>
    <submittedName>
        <fullName evidence="2">Uncharacterized protein</fullName>
    </submittedName>
</protein>
<keyword evidence="1" id="KW-0812">Transmembrane</keyword>
<comment type="caution">
    <text evidence="2">The sequence shown here is derived from an EMBL/GenBank/DDBJ whole genome shotgun (WGS) entry which is preliminary data.</text>
</comment>
<evidence type="ECO:0000313" key="3">
    <source>
        <dbReference type="Proteomes" id="UP001642483"/>
    </source>
</evidence>
<keyword evidence="1" id="KW-0472">Membrane</keyword>
<dbReference type="EMBL" id="CAWYQH010000130">
    <property type="protein sequence ID" value="CAK8692864.1"/>
    <property type="molecule type" value="Genomic_DNA"/>
</dbReference>
<keyword evidence="3" id="KW-1185">Reference proteome</keyword>
<gene>
    <name evidence="2" type="ORF">CVLEPA_LOCUS26101</name>
</gene>
<dbReference type="PANTHER" id="PTHR20765">
    <property type="entry name" value="SOLUTE CARRIER FAMILY 43 MEMBER 3-RELATED"/>
    <property type="match status" value="1"/>
</dbReference>
<evidence type="ECO:0000256" key="1">
    <source>
        <dbReference type="SAM" id="Phobius"/>
    </source>
</evidence>
<proteinExistence type="predicted"/>
<dbReference type="InterPro" id="IPR027197">
    <property type="entry name" value="SLC43A3"/>
</dbReference>
<organism evidence="2 3">
    <name type="scientific">Clavelina lepadiformis</name>
    <name type="common">Light-bulb sea squirt</name>
    <name type="synonym">Ascidia lepadiformis</name>
    <dbReference type="NCBI Taxonomy" id="159417"/>
    <lineage>
        <taxon>Eukaryota</taxon>
        <taxon>Metazoa</taxon>
        <taxon>Chordata</taxon>
        <taxon>Tunicata</taxon>
        <taxon>Ascidiacea</taxon>
        <taxon>Aplousobranchia</taxon>
        <taxon>Clavelinidae</taxon>
        <taxon>Clavelina</taxon>
    </lineage>
</organism>
<sequence length="110" mass="11988">MLTTSAFAILLSASIIIPSSYASLVFEVLTQVFVNGDIPTFLAMDFPQKHFGKLFGLTLSLVGAVSLLQYALFKLAIAVDPTFYHINVGLLVAVCLTLVHPLMLFVKQKN</sequence>
<accession>A0ABP0GQI3</accession>
<dbReference type="PANTHER" id="PTHR20765:SF1">
    <property type="entry name" value="EQUILIBRATIVE NUCLEOBASE TRANSPORTER 1"/>
    <property type="match status" value="1"/>
</dbReference>
<name>A0ABP0GQI3_CLALP</name>
<evidence type="ECO:0000313" key="2">
    <source>
        <dbReference type="EMBL" id="CAK8692864.1"/>
    </source>
</evidence>
<feature type="transmembrane region" description="Helical" evidence="1">
    <location>
        <begin position="6"/>
        <end position="34"/>
    </location>
</feature>
<dbReference type="Proteomes" id="UP001642483">
    <property type="component" value="Unassembled WGS sequence"/>
</dbReference>